<accession>A0A4S8MAL2</accession>
<feature type="region of interest" description="Disordered" evidence="1">
    <location>
        <begin position="192"/>
        <end position="217"/>
    </location>
</feature>
<keyword evidence="3" id="KW-1185">Reference proteome</keyword>
<name>A0A4S8MAL2_DENBC</name>
<proteinExistence type="predicted"/>
<dbReference type="OrthoDB" id="3063557at2759"/>
<evidence type="ECO:0000256" key="1">
    <source>
        <dbReference type="SAM" id="MobiDB-lite"/>
    </source>
</evidence>
<reference evidence="2 3" key="1">
    <citation type="journal article" date="2019" name="Nat. Ecol. Evol.">
        <title>Megaphylogeny resolves global patterns of mushroom evolution.</title>
        <authorList>
            <person name="Varga T."/>
            <person name="Krizsan K."/>
            <person name="Foldi C."/>
            <person name="Dima B."/>
            <person name="Sanchez-Garcia M."/>
            <person name="Sanchez-Ramirez S."/>
            <person name="Szollosi G.J."/>
            <person name="Szarkandi J.G."/>
            <person name="Papp V."/>
            <person name="Albert L."/>
            <person name="Andreopoulos W."/>
            <person name="Angelini C."/>
            <person name="Antonin V."/>
            <person name="Barry K.W."/>
            <person name="Bougher N.L."/>
            <person name="Buchanan P."/>
            <person name="Buyck B."/>
            <person name="Bense V."/>
            <person name="Catcheside P."/>
            <person name="Chovatia M."/>
            <person name="Cooper J."/>
            <person name="Damon W."/>
            <person name="Desjardin D."/>
            <person name="Finy P."/>
            <person name="Geml J."/>
            <person name="Haridas S."/>
            <person name="Hughes K."/>
            <person name="Justo A."/>
            <person name="Karasinski D."/>
            <person name="Kautmanova I."/>
            <person name="Kiss B."/>
            <person name="Kocsube S."/>
            <person name="Kotiranta H."/>
            <person name="LaButti K.M."/>
            <person name="Lechner B.E."/>
            <person name="Liimatainen K."/>
            <person name="Lipzen A."/>
            <person name="Lukacs Z."/>
            <person name="Mihaltcheva S."/>
            <person name="Morgado L.N."/>
            <person name="Niskanen T."/>
            <person name="Noordeloos M.E."/>
            <person name="Ohm R.A."/>
            <person name="Ortiz-Santana B."/>
            <person name="Ovrebo C."/>
            <person name="Racz N."/>
            <person name="Riley R."/>
            <person name="Savchenko A."/>
            <person name="Shiryaev A."/>
            <person name="Soop K."/>
            <person name="Spirin V."/>
            <person name="Szebenyi C."/>
            <person name="Tomsovsky M."/>
            <person name="Tulloss R.E."/>
            <person name="Uehling J."/>
            <person name="Grigoriev I.V."/>
            <person name="Vagvolgyi C."/>
            <person name="Papp T."/>
            <person name="Martin F.M."/>
            <person name="Miettinen O."/>
            <person name="Hibbett D.S."/>
            <person name="Nagy L.G."/>
        </authorList>
    </citation>
    <scope>NUCLEOTIDE SEQUENCE [LARGE SCALE GENOMIC DNA]</scope>
    <source>
        <strain evidence="2 3">CBS 962.96</strain>
    </source>
</reference>
<gene>
    <name evidence="2" type="ORF">K435DRAFT_964510</name>
</gene>
<evidence type="ECO:0000313" key="3">
    <source>
        <dbReference type="Proteomes" id="UP000297245"/>
    </source>
</evidence>
<dbReference type="EMBL" id="ML179122">
    <property type="protein sequence ID" value="THU99251.1"/>
    <property type="molecule type" value="Genomic_DNA"/>
</dbReference>
<sequence length="341" mass="38996">MAKEDAFEDFDLITGLTFQLKNSMDTCLVRHPVVMPKNVYLFIAPVTLNRRPESGSTEVRWLTNGRDHYFLSFDPSGSTPLSRRISDILGLPNYRTDVELEGSISFNYQHKAAKYLQEIQGFDPLTQDYARARGLPLFEWLSSLEHFHPNVIDLTEEGQEVWDVWSETSSNMSDSESVYGDAGSQLQSFQFPIPSPKQELNGTTPDISDDSDLGNFEEDFSLDEESDDSASHAFGLNSSSESALTKGCKPSSWLRAYLIQEDVESWTGERDRNEFCWRFTSSVSDTDAQEIYTFRRICECLHMGRHQQRIGVVYGDEWCSKCGSGRWRNSYMQVRKRRASI</sequence>
<evidence type="ECO:0000313" key="2">
    <source>
        <dbReference type="EMBL" id="THU99251.1"/>
    </source>
</evidence>
<dbReference type="Proteomes" id="UP000297245">
    <property type="component" value="Unassembled WGS sequence"/>
</dbReference>
<organism evidence="2 3">
    <name type="scientific">Dendrothele bispora (strain CBS 962.96)</name>
    <dbReference type="NCBI Taxonomy" id="1314807"/>
    <lineage>
        <taxon>Eukaryota</taxon>
        <taxon>Fungi</taxon>
        <taxon>Dikarya</taxon>
        <taxon>Basidiomycota</taxon>
        <taxon>Agaricomycotina</taxon>
        <taxon>Agaricomycetes</taxon>
        <taxon>Agaricomycetidae</taxon>
        <taxon>Agaricales</taxon>
        <taxon>Agaricales incertae sedis</taxon>
        <taxon>Dendrothele</taxon>
    </lineage>
</organism>
<dbReference type="AlphaFoldDB" id="A0A4S8MAL2"/>
<protein>
    <submittedName>
        <fullName evidence="2">Uncharacterized protein</fullName>
    </submittedName>
</protein>
<feature type="compositionally biased region" description="Acidic residues" evidence="1">
    <location>
        <begin position="207"/>
        <end position="217"/>
    </location>
</feature>